<reference evidence="2 4" key="2">
    <citation type="submission" date="2020-09" db="EMBL/GenBank/DDBJ databases">
        <title>Co-existence of a novel multidrug-resistance efflux pump with carbapenem resistance gene blaVIM-2 in one megaplasmid in Pseudomonas putida.</title>
        <authorList>
            <person name="Peng K."/>
            <person name="Li R."/>
        </authorList>
    </citation>
    <scope>NUCLEOTIDE SEQUENCE [LARGE SCALE GENOMIC DNA]</scope>
    <source>
        <strain evidence="2 4">ZXPA-20</strain>
    </source>
</reference>
<sequence>MNTQRAVIWASFLGVSAAIAWAPGHWFGQEDSVAAFAGKSDRRTAAPTGVVGNAEPVAAALAAKGPEQASRDLFPTQQWSKPQALATVTEQPVAVAPIVAAAPTAPALPFQFIGRMGNNDDLQIFLQSGEKLYVVRQGDVIEDTYRLDRVSASELNLVYLPLHQSQTLSVGSAP</sequence>
<evidence type="ECO:0000313" key="3">
    <source>
        <dbReference type="Proteomes" id="UP000218731"/>
    </source>
</evidence>
<proteinExistence type="predicted"/>
<accession>A0A1L7NDJ9</accession>
<reference evidence="1 3" key="1">
    <citation type="submission" date="2015-11" db="EMBL/GenBank/DDBJ databases">
        <title>Complete genome sequencing of a biphenyl-degrading bacterium, Pseudomonas putida KF715 (=NBRC110667).</title>
        <authorList>
            <person name="Suenaga H."/>
            <person name="Fujihara N."/>
            <person name="Watanabe T."/>
            <person name="Hirose J."/>
            <person name="Kimura N."/>
            <person name="Yamazoe A."/>
            <person name="Hosoyama A."/>
            <person name="Shimodaira J."/>
            <person name="Furukawa K."/>
        </authorList>
    </citation>
    <scope>NUCLEOTIDE SEQUENCE [LARGE SCALE GENOMIC DNA]</scope>
    <source>
        <strain evidence="1 3">KF715</strain>
    </source>
</reference>
<dbReference type="EMBL" id="AP015029">
    <property type="protein sequence ID" value="BAW23535.1"/>
    <property type="molecule type" value="Genomic_DNA"/>
</dbReference>
<dbReference type="RefSeq" id="WP_060517944.1">
    <property type="nucleotide sequence ID" value="NZ_AP015029.1"/>
</dbReference>
<dbReference type="Proteomes" id="UP000516786">
    <property type="component" value="Chromosome"/>
</dbReference>
<dbReference type="Proteomes" id="UP000218731">
    <property type="component" value="Chromosome 1"/>
</dbReference>
<dbReference type="AlphaFoldDB" id="A0A1L7NDJ9"/>
<evidence type="ECO:0008006" key="5">
    <source>
        <dbReference type="Google" id="ProtNLM"/>
    </source>
</evidence>
<dbReference type="EMBL" id="CP061723">
    <property type="protein sequence ID" value="QOC95705.1"/>
    <property type="molecule type" value="Genomic_DNA"/>
</dbReference>
<protein>
    <recommendedName>
        <fullName evidence="5">Secretion system X translation initiation factor</fullName>
    </recommendedName>
</protein>
<organism evidence="1 3">
    <name type="scientific">Pseudomonas putida</name>
    <name type="common">Arthrobacter siderocapsulatus</name>
    <dbReference type="NCBI Taxonomy" id="303"/>
    <lineage>
        <taxon>Bacteria</taxon>
        <taxon>Pseudomonadati</taxon>
        <taxon>Pseudomonadota</taxon>
        <taxon>Gammaproteobacteria</taxon>
        <taxon>Pseudomonadales</taxon>
        <taxon>Pseudomonadaceae</taxon>
        <taxon>Pseudomonas</taxon>
    </lineage>
</organism>
<name>A0A1L7NDJ9_PSEPU</name>
<evidence type="ECO:0000313" key="4">
    <source>
        <dbReference type="Proteomes" id="UP000516786"/>
    </source>
</evidence>
<evidence type="ECO:0000313" key="2">
    <source>
        <dbReference type="EMBL" id="QOC95705.1"/>
    </source>
</evidence>
<gene>
    <name evidence="2" type="ORF">ID616_16490</name>
    <name evidence="1" type="ORF">KF715C_ch29620</name>
</gene>
<evidence type="ECO:0000313" key="1">
    <source>
        <dbReference type="EMBL" id="BAW23535.1"/>
    </source>
</evidence>